<dbReference type="PANTHER" id="PTHR43245:SF55">
    <property type="entry name" value="NAD(P)-BINDING DOMAIN-CONTAINING PROTEIN"/>
    <property type="match status" value="1"/>
</dbReference>
<feature type="domain" description="Capsular polysaccharide assembling protein CapF C-terminal" evidence="2">
    <location>
        <begin position="257"/>
        <end position="365"/>
    </location>
</feature>
<dbReference type="InterPro" id="IPR036291">
    <property type="entry name" value="NAD(P)-bd_dom_sf"/>
</dbReference>
<comment type="caution">
    <text evidence="3">The sequence shown here is derived from an EMBL/GenBank/DDBJ whole genome shotgun (WGS) entry which is preliminary data.</text>
</comment>
<dbReference type="EC" id="1.1.1.367" evidence="3"/>
<evidence type="ECO:0000259" key="1">
    <source>
        <dbReference type="Pfam" id="PF01370"/>
    </source>
</evidence>
<name>A0A644XFD5_9ZZZZ</name>
<sequence>MKILITGAGGFIGKNLISALHTHGFFEIQTFDADTPIEYLEKYCSDCEFVYHLAGVNRPKSQDEFMQGNFGFTDTLLRTLLKCRNRCPVMFASSAQAALPNLYGRSKKAGEELLFQYQRETDAKIYVFRFPFVFGKWSKPNYNNPVATFCYNVSHDLPVVVSDPAAQISLAYVDDLAEALVELIGETPVTMDGPYCAVPLVYTASLGDVADQIRSFAKIRTENVLPDMSSPLTRKLYATYLSFLPTMEFAYPLFTKEDEQGISAEFLRLCAGGQISVCIVKPGAVKGNHWHHARTEKVLVVSGAGVIRFCSPGTDDVMEYHVSGKKFVVVDIPVGYAHNLENTGKTDLVALLWASEWTDPARPDDVDSVLPIY</sequence>
<dbReference type="InterPro" id="IPR050177">
    <property type="entry name" value="Lipid_A_modif_metabolic_enz"/>
</dbReference>
<dbReference type="SUPFAM" id="SSF51182">
    <property type="entry name" value="RmlC-like cupins"/>
    <property type="match status" value="1"/>
</dbReference>
<accession>A0A644XFD5</accession>
<dbReference type="Pfam" id="PF01370">
    <property type="entry name" value="Epimerase"/>
    <property type="match status" value="1"/>
</dbReference>
<reference evidence="3" key="1">
    <citation type="submission" date="2019-08" db="EMBL/GenBank/DDBJ databases">
        <authorList>
            <person name="Kucharzyk K."/>
            <person name="Murdoch R.W."/>
            <person name="Higgins S."/>
            <person name="Loffler F."/>
        </authorList>
    </citation>
    <scope>NUCLEOTIDE SEQUENCE</scope>
</reference>
<protein>
    <submittedName>
        <fullName evidence="3">UDP-2-acetamido-2,6-beta-L-arabino-hexul-4-ose reductase</fullName>
        <ecNumber evidence="3">1.1.1.367</ecNumber>
    </submittedName>
</protein>
<evidence type="ECO:0000259" key="2">
    <source>
        <dbReference type="Pfam" id="PF14667"/>
    </source>
</evidence>
<dbReference type="InterPro" id="IPR029303">
    <property type="entry name" value="CapF_C"/>
</dbReference>
<gene>
    <name evidence="3" type="primary">wbjC_9</name>
    <name evidence="3" type="ORF">SDC9_60991</name>
</gene>
<dbReference type="Gene3D" id="2.60.120.10">
    <property type="entry name" value="Jelly Rolls"/>
    <property type="match status" value="1"/>
</dbReference>
<feature type="domain" description="NAD-dependent epimerase/dehydratase" evidence="1">
    <location>
        <begin position="3"/>
        <end position="184"/>
    </location>
</feature>
<dbReference type="Gene3D" id="3.40.50.720">
    <property type="entry name" value="NAD(P)-binding Rossmann-like Domain"/>
    <property type="match status" value="1"/>
</dbReference>
<organism evidence="3">
    <name type="scientific">bioreactor metagenome</name>
    <dbReference type="NCBI Taxonomy" id="1076179"/>
    <lineage>
        <taxon>unclassified sequences</taxon>
        <taxon>metagenomes</taxon>
        <taxon>ecological metagenomes</taxon>
    </lineage>
</organism>
<dbReference type="SUPFAM" id="SSF51735">
    <property type="entry name" value="NAD(P)-binding Rossmann-fold domains"/>
    <property type="match status" value="1"/>
</dbReference>
<proteinExistence type="predicted"/>
<dbReference type="Pfam" id="PF14667">
    <property type="entry name" value="Polysacc_synt_C"/>
    <property type="match status" value="1"/>
</dbReference>
<dbReference type="PANTHER" id="PTHR43245">
    <property type="entry name" value="BIFUNCTIONAL POLYMYXIN RESISTANCE PROTEIN ARNA"/>
    <property type="match status" value="1"/>
</dbReference>
<dbReference type="AlphaFoldDB" id="A0A644XFD5"/>
<dbReference type="GO" id="GO:0016491">
    <property type="term" value="F:oxidoreductase activity"/>
    <property type="evidence" value="ECO:0007669"/>
    <property type="project" value="UniProtKB-KW"/>
</dbReference>
<evidence type="ECO:0000313" key="3">
    <source>
        <dbReference type="EMBL" id="MPM14627.1"/>
    </source>
</evidence>
<dbReference type="EMBL" id="VSSQ01002311">
    <property type="protein sequence ID" value="MPM14627.1"/>
    <property type="molecule type" value="Genomic_DNA"/>
</dbReference>
<dbReference type="InterPro" id="IPR011051">
    <property type="entry name" value="RmlC_Cupin_sf"/>
</dbReference>
<keyword evidence="3" id="KW-0560">Oxidoreductase</keyword>
<dbReference type="InterPro" id="IPR014710">
    <property type="entry name" value="RmlC-like_jellyroll"/>
</dbReference>
<dbReference type="InterPro" id="IPR001509">
    <property type="entry name" value="Epimerase_deHydtase"/>
</dbReference>